<dbReference type="InterPro" id="IPR011598">
    <property type="entry name" value="bHLH_dom"/>
</dbReference>
<dbReference type="Proteomes" id="UP000594638">
    <property type="component" value="Unassembled WGS sequence"/>
</dbReference>
<dbReference type="OrthoDB" id="690068at2759"/>
<dbReference type="Gramene" id="OE9A059000T2">
    <property type="protein sequence ID" value="OE9A059000C2"/>
    <property type="gene ID" value="OE9A059000"/>
</dbReference>
<evidence type="ECO:0000259" key="6">
    <source>
        <dbReference type="PROSITE" id="PS50888"/>
    </source>
</evidence>
<evidence type="ECO:0000256" key="3">
    <source>
        <dbReference type="ARBA" id="ARBA00023163"/>
    </source>
</evidence>
<dbReference type="PANTHER" id="PTHR46807">
    <property type="entry name" value="TRANSCRIPTION FACTOR PIF3"/>
    <property type="match status" value="1"/>
</dbReference>
<dbReference type="GO" id="GO:0046983">
    <property type="term" value="F:protein dimerization activity"/>
    <property type="evidence" value="ECO:0007669"/>
    <property type="project" value="InterPro"/>
</dbReference>
<proteinExistence type="predicted"/>
<feature type="compositionally biased region" description="Low complexity" evidence="5">
    <location>
        <begin position="227"/>
        <end position="244"/>
    </location>
</feature>
<dbReference type="EMBL" id="CACTIH010000010">
    <property type="protein sequence ID" value="CAA2934089.1"/>
    <property type="molecule type" value="Genomic_DNA"/>
</dbReference>
<dbReference type="InterPro" id="IPR036638">
    <property type="entry name" value="HLH_DNA-bd_sf"/>
</dbReference>
<feature type="region of interest" description="Disordered" evidence="5">
    <location>
        <begin position="221"/>
        <end position="264"/>
    </location>
</feature>
<feature type="region of interest" description="Disordered" evidence="5">
    <location>
        <begin position="500"/>
        <end position="519"/>
    </location>
</feature>
<feature type="region of interest" description="Disordered" evidence="5">
    <location>
        <begin position="278"/>
        <end position="306"/>
    </location>
</feature>
<dbReference type="PANTHER" id="PTHR46807:SF8">
    <property type="entry name" value="TRANSCRIPTION FACTOR PIF1-LIKE ISOFORM X2"/>
    <property type="match status" value="1"/>
</dbReference>
<comment type="subcellular location">
    <subcellularLocation>
        <location evidence="1">Nucleus</location>
    </subcellularLocation>
</comment>
<dbReference type="PROSITE" id="PS50888">
    <property type="entry name" value="BHLH"/>
    <property type="match status" value="1"/>
</dbReference>
<dbReference type="SMART" id="SM00353">
    <property type="entry name" value="HLH"/>
    <property type="match status" value="1"/>
</dbReference>
<feature type="compositionally biased region" description="Pro residues" evidence="5">
    <location>
        <begin position="117"/>
        <end position="136"/>
    </location>
</feature>
<protein>
    <submittedName>
        <fullName evidence="7">Transcription factor PIF1-like</fullName>
    </submittedName>
</protein>
<dbReference type="GO" id="GO:0003700">
    <property type="term" value="F:DNA-binding transcription factor activity"/>
    <property type="evidence" value="ECO:0007669"/>
    <property type="project" value="InterPro"/>
</dbReference>
<feature type="compositionally biased region" description="Basic and acidic residues" evidence="5">
    <location>
        <begin position="293"/>
        <end position="306"/>
    </location>
</feature>
<evidence type="ECO:0000256" key="1">
    <source>
        <dbReference type="ARBA" id="ARBA00004123"/>
    </source>
</evidence>
<dbReference type="Gene3D" id="4.10.280.10">
    <property type="entry name" value="Helix-loop-helix DNA-binding domain"/>
    <property type="match status" value="1"/>
</dbReference>
<feature type="compositionally biased region" description="Polar residues" evidence="5">
    <location>
        <begin position="279"/>
        <end position="289"/>
    </location>
</feature>
<dbReference type="SUPFAM" id="SSF47459">
    <property type="entry name" value="HLH, helix-loop-helix DNA-binding domain"/>
    <property type="match status" value="1"/>
</dbReference>
<reference evidence="7 8" key="1">
    <citation type="submission" date="2019-12" db="EMBL/GenBank/DDBJ databases">
        <authorList>
            <person name="Alioto T."/>
            <person name="Alioto T."/>
            <person name="Gomez Garrido J."/>
        </authorList>
    </citation>
    <scope>NUCLEOTIDE SEQUENCE [LARGE SCALE GENOMIC DNA]</scope>
</reference>
<comment type="caution">
    <text evidence="7">The sequence shown here is derived from an EMBL/GenBank/DDBJ whole genome shotgun (WGS) entry which is preliminary data.</text>
</comment>
<dbReference type="InterPro" id="IPR047265">
    <property type="entry name" value="PIF1-like_bHLH"/>
</dbReference>
<dbReference type="CDD" id="cd11445">
    <property type="entry name" value="bHLH_AtPIF_like"/>
    <property type="match status" value="1"/>
</dbReference>
<evidence type="ECO:0000256" key="4">
    <source>
        <dbReference type="ARBA" id="ARBA00023242"/>
    </source>
</evidence>
<name>A0A8S0P8F9_OLEEU</name>
<feature type="region of interest" description="Disordered" evidence="5">
    <location>
        <begin position="117"/>
        <end position="138"/>
    </location>
</feature>
<keyword evidence="8" id="KW-1185">Reference proteome</keyword>
<evidence type="ECO:0000313" key="7">
    <source>
        <dbReference type="EMBL" id="CAA2934089.1"/>
    </source>
</evidence>
<accession>A0A8S0P8F9</accession>
<evidence type="ECO:0000256" key="5">
    <source>
        <dbReference type="SAM" id="MobiDB-lite"/>
    </source>
</evidence>
<gene>
    <name evidence="7" type="ORF">OLEA9_A059000</name>
</gene>
<dbReference type="AlphaFoldDB" id="A0A8S0P8F9"/>
<keyword evidence="3" id="KW-0804">Transcription</keyword>
<organism evidence="7 8">
    <name type="scientific">Olea europaea subsp. europaea</name>
    <dbReference type="NCBI Taxonomy" id="158383"/>
    <lineage>
        <taxon>Eukaryota</taxon>
        <taxon>Viridiplantae</taxon>
        <taxon>Streptophyta</taxon>
        <taxon>Embryophyta</taxon>
        <taxon>Tracheophyta</taxon>
        <taxon>Spermatophyta</taxon>
        <taxon>Magnoliopsida</taxon>
        <taxon>eudicotyledons</taxon>
        <taxon>Gunneridae</taxon>
        <taxon>Pentapetalae</taxon>
        <taxon>asterids</taxon>
        <taxon>lamiids</taxon>
        <taxon>Lamiales</taxon>
        <taxon>Oleaceae</taxon>
        <taxon>Oleeae</taxon>
        <taxon>Olea</taxon>
    </lineage>
</organism>
<dbReference type="Pfam" id="PF00010">
    <property type="entry name" value="HLH"/>
    <property type="match status" value="1"/>
</dbReference>
<evidence type="ECO:0000313" key="8">
    <source>
        <dbReference type="Proteomes" id="UP000594638"/>
    </source>
</evidence>
<feature type="domain" description="BHLH" evidence="6">
    <location>
        <begin position="293"/>
        <end position="364"/>
    </location>
</feature>
<keyword evidence="2" id="KW-0805">Transcription regulation</keyword>
<evidence type="ECO:0000256" key="2">
    <source>
        <dbReference type="ARBA" id="ARBA00023015"/>
    </source>
</evidence>
<feature type="compositionally biased region" description="Basic and acidic residues" evidence="5">
    <location>
        <begin position="252"/>
        <end position="263"/>
    </location>
</feature>
<keyword evidence="4" id="KW-0539">Nucleus</keyword>
<sequence length="519" mass="56745">MEEDYSVLTSSGLGRIRKSAVGDEEIMELLWQNGQVVFHSQNQRPGKNTQFEGCGDREAAEQSTIREIRPNGGGETASQHLSMQEDEIASWLQYPIDESSFESDLYADLLYSAPPPPAPMAAARPPPMPSSRPPVAPSQVKLELPPRLHSFAHFSRFPRGKIHSGPSSLSKATTMVDSNETSMVALESSVSKAAAENTAQVSGENVGQGIVSVTATGNETAPTYEMTLTSSSDGLGASDSGSADQHPPPATAEDRKCVGRETDDTGCQSEDFEFESLNAKRQAQGSTSTKRSRTAEVHNQSERRRRDRINEKMKALQELIPRCNKVVEFMYMFSLSWLERIQLLNIKSDKASMLDEAIEYVKSLQLQVQMMSMGCGMVPVMYPSIQQFIPAMGMWMGMGMGMGMPNRPVVPHPSLPGSAVPNPSRAAHIGPRFSIPTFSMPPVPAPDPTRFQAPNQSDAMLNSLAVQNSNQPQIPNFVHPYQQYLGLCQPRIPLPQNQTVMQPAANKPSSIKDIGNPEN</sequence>
<dbReference type="GO" id="GO:0010017">
    <property type="term" value="P:red or far-red light signaling pathway"/>
    <property type="evidence" value="ECO:0007669"/>
    <property type="project" value="UniProtKB-ARBA"/>
</dbReference>
<dbReference type="InterPro" id="IPR044273">
    <property type="entry name" value="PIF3-like"/>
</dbReference>
<dbReference type="GO" id="GO:0005634">
    <property type="term" value="C:nucleus"/>
    <property type="evidence" value="ECO:0007669"/>
    <property type="project" value="UniProtKB-SubCell"/>
</dbReference>